<evidence type="ECO:0000313" key="17">
    <source>
        <dbReference type="EMBL" id="ADN08439.1"/>
    </source>
</evidence>
<evidence type="ECO:0000256" key="10">
    <source>
        <dbReference type="ARBA" id="ARBA00033270"/>
    </source>
</evidence>
<evidence type="ECO:0000313" key="18">
    <source>
        <dbReference type="Proteomes" id="UP000007803"/>
    </source>
</evidence>
<evidence type="ECO:0000256" key="16">
    <source>
        <dbReference type="SAM" id="Phobius"/>
    </source>
</evidence>
<dbReference type="GO" id="GO:0032153">
    <property type="term" value="C:cell division site"/>
    <property type="evidence" value="ECO:0007669"/>
    <property type="project" value="TreeGrafter"/>
</dbReference>
<dbReference type="EC" id="2.4.99.28" evidence="14"/>
<evidence type="ECO:0000256" key="12">
    <source>
        <dbReference type="ARBA" id="ARBA00041185"/>
    </source>
</evidence>
<evidence type="ECO:0000256" key="7">
    <source>
        <dbReference type="ARBA" id="ARBA00022989"/>
    </source>
</evidence>
<keyword evidence="18" id="KW-1185">Reference proteome</keyword>
<keyword evidence="6" id="KW-0573">Peptidoglycan synthesis</keyword>
<organism evidence="17 18">
    <name type="scientific">Sulfurimonas autotrophica (strain ATCC BAA-671 / DSM 16294 / JCM 11897 / OK10)</name>
    <dbReference type="NCBI Taxonomy" id="563040"/>
    <lineage>
        <taxon>Bacteria</taxon>
        <taxon>Pseudomonadati</taxon>
        <taxon>Campylobacterota</taxon>
        <taxon>Epsilonproteobacteria</taxon>
        <taxon>Campylobacterales</taxon>
        <taxon>Sulfurimonadaceae</taxon>
        <taxon>Sulfurimonas</taxon>
    </lineage>
</organism>
<comment type="catalytic activity">
    <reaction evidence="15">
        <text>[GlcNAc-(1-&gt;4)-Mur2Ac(oyl-L-Ala-gamma-D-Glu-L-Lys-D-Ala-D-Ala)](n)-di-trans,octa-cis-undecaprenyl diphosphate + beta-D-GlcNAc-(1-&gt;4)-Mur2Ac(oyl-L-Ala-gamma-D-Glu-L-Lys-D-Ala-D-Ala)-di-trans,octa-cis-undecaprenyl diphosphate = [GlcNAc-(1-&gt;4)-Mur2Ac(oyl-L-Ala-gamma-D-Glu-L-Lys-D-Ala-D-Ala)](n+1)-di-trans,octa-cis-undecaprenyl diphosphate + di-trans,octa-cis-undecaprenyl diphosphate + H(+)</text>
        <dbReference type="Rhea" id="RHEA:23708"/>
        <dbReference type="Rhea" id="RHEA-COMP:9602"/>
        <dbReference type="Rhea" id="RHEA-COMP:9603"/>
        <dbReference type="ChEBI" id="CHEBI:15378"/>
        <dbReference type="ChEBI" id="CHEBI:58405"/>
        <dbReference type="ChEBI" id="CHEBI:60033"/>
        <dbReference type="ChEBI" id="CHEBI:78435"/>
        <dbReference type="EC" id="2.4.99.28"/>
    </reaction>
</comment>
<keyword evidence="4 16" id="KW-0812">Transmembrane</keyword>
<dbReference type="Pfam" id="PF01098">
    <property type="entry name" value="FTSW_RODA_SPOVE"/>
    <property type="match status" value="1"/>
</dbReference>
<reference evidence="18" key="1">
    <citation type="journal article" date="2010" name="Stand. Genomic Sci.">
        <title>Complete genome sequence of Sulfurimonas autotrophica type strain (OK10).</title>
        <authorList>
            <person name="Sikorski J."/>
            <person name="Munk C."/>
            <person name="Lapidus A."/>
            <person name="Djao O."/>
            <person name="Lucas S."/>
            <person name="Glavina Del Rio T."/>
            <person name="Nolan M."/>
            <person name="Tice H."/>
            <person name="Han C."/>
            <person name="Cheng J."/>
            <person name="Tapia R."/>
            <person name="Goodwin L."/>
            <person name="Pitluck S."/>
            <person name="Liolios K."/>
            <person name="Ivanova N."/>
            <person name="Mavromatis K."/>
            <person name="Mikhailova N."/>
            <person name="Pati A."/>
            <person name="Sims D."/>
            <person name="Meincke L."/>
            <person name="Brettin T."/>
            <person name="Detter J."/>
            <person name="Chen A."/>
            <person name="Palaniappan K."/>
            <person name="Land M."/>
            <person name="Hauser L."/>
            <person name="Chang Y."/>
            <person name="Jeffries C."/>
            <person name="Rohde M."/>
            <person name="Lang E."/>
            <person name="Spring S."/>
            <person name="Goker M."/>
            <person name="Woyke T."/>
            <person name="Bristow J."/>
            <person name="Eisen J."/>
            <person name="Markowitz V."/>
            <person name="Hugenholtz P."/>
            <person name="Kyrpides N."/>
            <person name="Klenk H."/>
        </authorList>
    </citation>
    <scope>NUCLEOTIDE SEQUENCE [LARGE SCALE GENOMIC DNA]</scope>
    <source>
        <strain evidence="18">ATCC BAA-671 / DSM 16294 / JCM 11897 / OK10</strain>
    </source>
</reference>
<proteinExistence type="inferred from homology"/>
<protein>
    <recommendedName>
        <fullName evidence="12">Probable peptidoglycan glycosyltransferase FtsW</fullName>
        <ecNumber evidence="14">2.4.99.28</ecNumber>
    </recommendedName>
    <alternativeName>
        <fullName evidence="13">Cell division protein FtsW</fullName>
    </alternativeName>
    <alternativeName>
        <fullName evidence="10">Cell wall polymerase</fullName>
    </alternativeName>
    <alternativeName>
        <fullName evidence="9">Peptidoglycan polymerase</fullName>
    </alternativeName>
</protein>
<dbReference type="InterPro" id="IPR018365">
    <property type="entry name" value="Cell_cycle_FtsW-rel_CS"/>
</dbReference>
<feature type="transmembrane region" description="Helical" evidence="16">
    <location>
        <begin position="170"/>
        <end position="186"/>
    </location>
</feature>
<evidence type="ECO:0000256" key="6">
    <source>
        <dbReference type="ARBA" id="ARBA00022984"/>
    </source>
</evidence>
<dbReference type="HOGENOM" id="CLU_029243_1_2_7"/>
<dbReference type="OrthoDB" id="9768187at2"/>
<dbReference type="AlphaFoldDB" id="E0UUK3"/>
<dbReference type="Proteomes" id="UP000007803">
    <property type="component" value="Chromosome"/>
</dbReference>
<keyword evidence="8 16" id="KW-0472">Membrane</keyword>
<keyword evidence="7 16" id="KW-1133">Transmembrane helix</keyword>
<evidence type="ECO:0000256" key="3">
    <source>
        <dbReference type="ARBA" id="ARBA00022679"/>
    </source>
</evidence>
<feature type="transmembrane region" description="Helical" evidence="16">
    <location>
        <begin position="191"/>
        <end position="211"/>
    </location>
</feature>
<evidence type="ECO:0000256" key="9">
    <source>
        <dbReference type="ARBA" id="ARBA00032370"/>
    </source>
</evidence>
<dbReference type="GO" id="GO:0008360">
    <property type="term" value="P:regulation of cell shape"/>
    <property type="evidence" value="ECO:0007669"/>
    <property type="project" value="UniProtKB-KW"/>
</dbReference>
<dbReference type="InterPro" id="IPR001182">
    <property type="entry name" value="FtsW/RodA"/>
</dbReference>
<dbReference type="GO" id="GO:0015648">
    <property type="term" value="F:lipid-linked peptidoglycan transporter activity"/>
    <property type="evidence" value="ECO:0007669"/>
    <property type="project" value="TreeGrafter"/>
</dbReference>
<feature type="transmembrane region" description="Helical" evidence="16">
    <location>
        <begin position="294"/>
        <end position="314"/>
    </location>
</feature>
<evidence type="ECO:0000256" key="2">
    <source>
        <dbReference type="ARBA" id="ARBA00022676"/>
    </source>
</evidence>
<dbReference type="GO" id="GO:0008955">
    <property type="term" value="F:peptidoglycan glycosyltransferase activity"/>
    <property type="evidence" value="ECO:0007669"/>
    <property type="project" value="UniProtKB-EC"/>
</dbReference>
<evidence type="ECO:0000256" key="8">
    <source>
        <dbReference type="ARBA" id="ARBA00023136"/>
    </source>
</evidence>
<keyword evidence="5" id="KW-0133">Cell shape</keyword>
<keyword evidence="2" id="KW-0328">Glycosyltransferase</keyword>
<dbReference type="GO" id="GO:0009252">
    <property type="term" value="P:peptidoglycan biosynthetic process"/>
    <property type="evidence" value="ECO:0007669"/>
    <property type="project" value="UniProtKB-KW"/>
</dbReference>
<dbReference type="KEGG" id="sua:Saut_0390"/>
<feature type="transmembrane region" description="Helical" evidence="16">
    <location>
        <begin position="360"/>
        <end position="381"/>
    </location>
</feature>
<evidence type="ECO:0000256" key="15">
    <source>
        <dbReference type="ARBA" id="ARBA00049902"/>
    </source>
</evidence>
<dbReference type="RefSeq" id="WP_013326195.1">
    <property type="nucleotide sequence ID" value="NC_014506.1"/>
</dbReference>
<dbReference type="PANTHER" id="PTHR30474">
    <property type="entry name" value="CELL CYCLE PROTEIN"/>
    <property type="match status" value="1"/>
</dbReference>
<evidence type="ECO:0000256" key="1">
    <source>
        <dbReference type="ARBA" id="ARBA00004141"/>
    </source>
</evidence>
<evidence type="ECO:0000256" key="11">
    <source>
        <dbReference type="ARBA" id="ARBA00038053"/>
    </source>
</evidence>
<dbReference type="STRING" id="563040.Saut_0390"/>
<feature type="transmembrane region" description="Helical" evidence="16">
    <location>
        <begin position="147"/>
        <end position="164"/>
    </location>
</feature>
<evidence type="ECO:0000256" key="5">
    <source>
        <dbReference type="ARBA" id="ARBA00022960"/>
    </source>
</evidence>
<feature type="transmembrane region" description="Helical" evidence="16">
    <location>
        <begin position="326"/>
        <end position="348"/>
    </location>
</feature>
<evidence type="ECO:0000256" key="4">
    <source>
        <dbReference type="ARBA" id="ARBA00022692"/>
    </source>
</evidence>
<comment type="subcellular location">
    <subcellularLocation>
        <location evidence="1">Membrane</location>
        <topology evidence="1">Multi-pass membrane protein</topology>
    </subcellularLocation>
</comment>
<evidence type="ECO:0000256" key="13">
    <source>
        <dbReference type="ARBA" id="ARBA00041418"/>
    </source>
</evidence>
<sequence length="388" mass="42676">MSADRKLFTLVSLLIGISIVLSYTLTPYTTLLFGVNEFHFAIRQTIFGLMSIVLIFILSQLDPDKWLKPIGFTLFFGSLILMIAMPFLPESVVSEVGGAKRWIKIAGFSLAPVEFFKVGFVYFLAWSFSRKLGHHDGIGLSGEFKRFMPYAIIFLGAMFIIAFLQKDLGQVVVLGATLLFMLIFAGSSFRFFLSILAVIFGAIIVFILTAHHRILRIKSWWALAQNSVLELLPDAIADKLRVPVEVEPYQIGHSLNAIHNGGLFGTGLANGTFKLGFLSEVHTDFVLAGLAEEFGFLGVLSVVVIFMWMIQRIFKIANRTKDTSIYLFSIGIGLILSFSFLVNAYGISGITPIKGISVPFLSYGGSAMLGAAFGVGMVLMASKKAKMD</sequence>
<dbReference type="GO" id="GO:0005886">
    <property type="term" value="C:plasma membrane"/>
    <property type="evidence" value="ECO:0007669"/>
    <property type="project" value="TreeGrafter"/>
</dbReference>
<gene>
    <name evidence="17" type="ordered locus">Saut_0390</name>
</gene>
<comment type="similarity">
    <text evidence="11">Belongs to the SEDS family. FtsW subfamily.</text>
</comment>
<dbReference type="PROSITE" id="PS00428">
    <property type="entry name" value="FTSW_RODA_SPOVE"/>
    <property type="match status" value="1"/>
</dbReference>
<keyword evidence="3" id="KW-0808">Transferase</keyword>
<feature type="transmembrane region" description="Helical" evidence="16">
    <location>
        <begin position="70"/>
        <end position="88"/>
    </location>
</feature>
<feature type="transmembrane region" description="Helical" evidence="16">
    <location>
        <begin position="38"/>
        <end position="58"/>
    </location>
</feature>
<accession>E0UUK3</accession>
<dbReference type="GO" id="GO:0051301">
    <property type="term" value="P:cell division"/>
    <property type="evidence" value="ECO:0007669"/>
    <property type="project" value="InterPro"/>
</dbReference>
<dbReference type="PANTHER" id="PTHR30474:SF2">
    <property type="entry name" value="PEPTIDOGLYCAN GLYCOSYLTRANSFERASE FTSW-RELATED"/>
    <property type="match status" value="1"/>
</dbReference>
<feature type="transmembrane region" description="Helical" evidence="16">
    <location>
        <begin position="108"/>
        <end position="126"/>
    </location>
</feature>
<evidence type="ECO:0000256" key="14">
    <source>
        <dbReference type="ARBA" id="ARBA00044770"/>
    </source>
</evidence>
<dbReference type="eggNOG" id="COG0772">
    <property type="taxonomic scope" value="Bacteria"/>
</dbReference>
<dbReference type="EMBL" id="CP002205">
    <property type="protein sequence ID" value="ADN08439.1"/>
    <property type="molecule type" value="Genomic_DNA"/>
</dbReference>
<name>E0UUK3_SULAO</name>